<dbReference type="AlphaFoldDB" id="A0AAD9WYX3"/>
<reference evidence="7" key="1">
    <citation type="journal article" date="2023" name="Plant J.">
        <title>Genome sequences and population genomics provide insights into the demographic history, inbreeding, and mutation load of two 'living fossil' tree species of Dipteronia.</title>
        <authorList>
            <person name="Feng Y."/>
            <person name="Comes H.P."/>
            <person name="Chen J."/>
            <person name="Zhu S."/>
            <person name="Lu R."/>
            <person name="Zhang X."/>
            <person name="Li P."/>
            <person name="Qiu J."/>
            <person name="Olsen K.M."/>
            <person name="Qiu Y."/>
        </authorList>
    </citation>
    <scope>NUCLEOTIDE SEQUENCE</scope>
    <source>
        <strain evidence="7">KIB01</strain>
    </source>
</reference>
<comment type="subcellular location">
    <subcellularLocation>
        <location evidence="1">Nucleus</location>
    </subcellularLocation>
</comment>
<protein>
    <recommendedName>
        <fullName evidence="6">RRM domain-containing protein</fullName>
    </recommendedName>
</protein>
<dbReference type="SMART" id="SM00360">
    <property type="entry name" value="RRM"/>
    <property type="match status" value="2"/>
</dbReference>
<evidence type="ECO:0000256" key="2">
    <source>
        <dbReference type="ARBA" id="ARBA00022884"/>
    </source>
</evidence>
<feature type="region of interest" description="Disordered" evidence="5">
    <location>
        <begin position="112"/>
        <end position="166"/>
    </location>
</feature>
<dbReference type="PANTHER" id="PTHR23189">
    <property type="entry name" value="RNA RECOGNITION MOTIF-CONTAINING"/>
    <property type="match status" value="1"/>
</dbReference>
<evidence type="ECO:0000256" key="3">
    <source>
        <dbReference type="ARBA" id="ARBA00023242"/>
    </source>
</evidence>
<evidence type="ECO:0000259" key="6">
    <source>
        <dbReference type="PROSITE" id="PS50102"/>
    </source>
</evidence>
<dbReference type="Pfam" id="PF00076">
    <property type="entry name" value="RRM_1"/>
    <property type="match status" value="2"/>
</dbReference>
<dbReference type="EMBL" id="JANJYI010000005">
    <property type="protein sequence ID" value="KAK2647688.1"/>
    <property type="molecule type" value="Genomic_DNA"/>
</dbReference>
<gene>
    <name evidence="7" type="ORF">Ddye_015177</name>
</gene>
<dbReference type="FunFam" id="3.30.70.330:FF:000522">
    <property type="entry name" value="RNA recognition motif (RRM)-containing protein"/>
    <property type="match status" value="1"/>
</dbReference>
<evidence type="ECO:0000313" key="7">
    <source>
        <dbReference type="EMBL" id="KAK2647688.1"/>
    </source>
</evidence>
<dbReference type="PROSITE" id="PS50102">
    <property type="entry name" value="RRM"/>
    <property type="match status" value="2"/>
</dbReference>
<feature type="compositionally biased region" description="Basic and acidic residues" evidence="5">
    <location>
        <begin position="273"/>
        <end position="283"/>
    </location>
</feature>
<comment type="caution">
    <text evidence="7">The sequence shown here is derived from an EMBL/GenBank/DDBJ whole genome shotgun (WGS) entry which is preliminary data.</text>
</comment>
<feature type="region of interest" description="Disordered" evidence="5">
    <location>
        <begin position="316"/>
        <end position="364"/>
    </location>
</feature>
<evidence type="ECO:0000313" key="8">
    <source>
        <dbReference type="Proteomes" id="UP001280121"/>
    </source>
</evidence>
<feature type="compositionally biased region" description="Basic and acidic residues" evidence="5">
    <location>
        <begin position="10"/>
        <end position="24"/>
    </location>
</feature>
<feature type="compositionally biased region" description="Low complexity" evidence="5">
    <location>
        <begin position="891"/>
        <end position="905"/>
    </location>
</feature>
<dbReference type="CDD" id="cd00590">
    <property type="entry name" value="RRM_SF"/>
    <property type="match status" value="1"/>
</dbReference>
<evidence type="ECO:0000256" key="4">
    <source>
        <dbReference type="PROSITE-ProRule" id="PRU00176"/>
    </source>
</evidence>
<feature type="compositionally biased region" description="Polar residues" evidence="5">
    <location>
        <begin position="247"/>
        <end position="261"/>
    </location>
</feature>
<sequence length="941" mass="103818">MQSGRGGGGGERDRYRPRYEDKSRGGGGGGGRSNAPPSRHLWVGNLSHSIEEADLTDQLMRFGELENVAFQPGRSYAFVNFQSEEDAIASMKALQGFPLAGNPLRIEFAKADKSSTPSHDGDHLLHRDEQRSALRGSPFSQRDSRPRHASPTDPLYSDKSKMSDKSADPSEVLWIGFPALLKVDEVILRKAFAPFGEIEKITVFPGRSYAFVRFRNITSACRAKETLQGKLFGNPRVHICFARSDGGSSNNARGGSLNASPSPHFKLNGRSGSSEHYRPDRNLESFPGDHSIRSSQFSDNLDSEDADAYNFNRKGSLLSGGNNTYEPLRFGEMGSEPEPSQDMYEHRRSPPGERTVHFHDFPQKDPRYEDHWDSPDDDYYHPGAKKLKIGSFPPDKELPEYPFSDLEQEKHAFSRTFSDFPQPEAFNKNFDAGPLGYKQIPDHRMNQALPQREKNDHWKAPYDSFQAGSGSLPPHPVDRKRFTPESNQRSLKDWKWEGTIAKGGTPVCRARCFPVGKVMDMMLPEFLDCTARTSLDMLAKHYYQASGAWVVFFVPGSDADMGSYNEFMHYLEEKQRAAVAKLDDSNTLFLVPPSDFSEKVLKVPGKMSISGVVLRLEHPGSSQGSLHYPNEVKDTNLLPFNADAAYPNPSAPSGHFPSPFPDIGKSGISNLSYAGDVSISAPPGSYGGSFQAMGSVSDQYGENRHEYPIHQRNSTLGPNRSPHHPQNNPVPLTRNIPSYASNSSVDSVFQGYLSVGPPKVVQETSSSHYTGGIPGIPLPENKLSHQETKPSVSLPGPIASLQPDQLAQLASTLLGQQRQTANSLNSSMGESNRQTSTGLQCADNQYRPSQNYAMQSSNQTTPEFSTSQFGQVQQLQMQMQQQTSGMPTTMSPQVQPVVQGSQQPQNISSNQEADGDPQKRLQATLQLAAALLQQIQRGKGN</sequence>
<feature type="domain" description="RRM" evidence="6">
    <location>
        <begin position="39"/>
        <end position="111"/>
    </location>
</feature>
<dbReference type="InterPro" id="IPR000504">
    <property type="entry name" value="RRM_dom"/>
</dbReference>
<evidence type="ECO:0000256" key="5">
    <source>
        <dbReference type="SAM" id="MobiDB-lite"/>
    </source>
</evidence>
<feature type="region of interest" description="Disordered" evidence="5">
    <location>
        <begin position="879"/>
        <end position="922"/>
    </location>
</feature>
<dbReference type="Pfam" id="PF07744">
    <property type="entry name" value="SPOC"/>
    <property type="match status" value="1"/>
</dbReference>
<feature type="region of interest" description="Disordered" evidence="5">
    <location>
        <begin position="1"/>
        <end position="40"/>
    </location>
</feature>
<evidence type="ECO:0000256" key="1">
    <source>
        <dbReference type="ARBA" id="ARBA00004123"/>
    </source>
</evidence>
<feature type="compositionally biased region" description="Basic and acidic residues" evidence="5">
    <location>
        <begin position="343"/>
        <end position="364"/>
    </location>
</feature>
<feature type="compositionally biased region" description="Basic and acidic residues" evidence="5">
    <location>
        <begin position="156"/>
        <end position="166"/>
    </location>
</feature>
<dbReference type="CDD" id="cd21546">
    <property type="entry name" value="SPOC_FPA-like"/>
    <property type="match status" value="1"/>
</dbReference>
<feature type="region of interest" description="Disordered" evidence="5">
    <location>
        <begin position="711"/>
        <end position="738"/>
    </location>
</feature>
<feature type="domain" description="RRM" evidence="6">
    <location>
        <begin position="170"/>
        <end position="244"/>
    </location>
</feature>
<feature type="region of interest" description="Disordered" evidence="5">
    <location>
        <begin position="247"/>
        <end position="301"/>
    </location>
</feature>
<feature type="region of interest" description="Disordered" evidence="5">
    <location>
        <begin position="818"/>
        <end position="840"/>
    </location>
</feature>
<organism evidence="7 8">
    <name type="scientific">Dipteronia dyeriana</name>
    <dbReference type="NCBI Taxonomy" id="168575"/>
    <lineage>
        <taxon>Eukaryota</taxon>
        <taxon>Viridiplantae</taxon>
        <taxon>Streptophyta</taxon>
        <taxon>Embryophyta</taxon>
        <taxon>Tracheophyta</taxon>
        <taxon>Spermatophyta</taxon>
        <taxon>Magnoliopsida</taxon>
        <taxon>eudicotyledons</taxon>
        <taxon>Gunneridae</taxon>
        <taxon>Pentapetalae</taxon>
        <taxon>rosids</taxon>
        <taxon>malvids</taxon>
        <taxon>Sapindales</taxon>
        <taxon>Sapindaceae</taxon>
        <taxon>Hippocastanoideae</taxon>
        <taxon>Acereae</taxon>
        <taxon>Dipteronia</taxon>
    </lineage>
</organism>
<dbReference type="InterPro" id="IPR012677">
    <property type="entry name" value="Nucleotide-bd_a/b_plait_sf"/>
</dbReference>
<accession>A0AAD9WYX3</accession>
<dbReference type="SUPFAM" id="SSF54928">
    <property type="entry name" value="RNA-binding domain, RBD"/>
    <property type="match status" value="2"/>
</dbReference>
<keyword evidence="2 4" id="KW-0694">RNA-binding</keyword>
<dbReference type="InterPro" id="IPR012921">
    <property type="entry name" value="SPOC_C"/>
</dbReference>
<dbReference type="GO" id="GO:0005634">
    <property type="term" value="C:nucleus"/>
    <property type="evidence" value="ECO:0007669"/>
    <property type="project" value="UniProtKB-SubCell"/>
</dbReference>
<feature type="compositionally biased region" description="Basic and acidic residues" evidence="5">
    <location>
        <begin position="112"/>
        <end position="132"/>
    </location>
</feature>
<dbReference type="GO" id="GO:0003723">
    <property type="term" value="F:RNA binding"/>
    <property type="evidence" value="ECO:0007669"/>
    <property type="project" value="UniProtKB-UniRule"/>
</dbReference>
<keyword evidence="8" id="KW-1185">Reference proteome</keyword>
<proteinExistence type="predicted"/>
<dbReference type="Gene3D" id="3.30.70.330">
    <property type="match status" value="2"/>
</dbReference>
<name>A0AAD9WYX3_9ROSI</name>
<dbReference type="Proteomes" id="UP001280121">
    <property type="component" value="Unassembled WGS sequence"/>
</dbReference>
<dbReference type="InterPro" id="IPR035979">
    <property type="entry name" value="RBD_domain_sf"/>
</dbReference>
<keyword evidence="3" id="KW-0539">Nucleus</keyword>